<evidence type="ECO:0000313" key="6">
    <source>
        <dbReference type="EMBL" id="EAX92092.1"/>
    </source>
</evidence>
<dbReference type="VEuPathDB" id="TrichDB:TVAGG3_0200800"/>
<dbReference type="PROSITE" id="PS00191">
    <property type="entry name" value="CYTOCHROME_B5_1"/>
    <property type="match status" value="1"/>
</dbReference>
<evidence type="ECO:0000256" key="4">
    <source>
        <dbReference type="RuleBase" id="RU362121"/>
    </source>
</evidence>
<dbReference type="InterPro" id="IPR018506">
    <property type="entry name" value="Cyt_B5_heme-BS"/>
</dbReference>
<keyword evidence="3 4" id="KW-0408">Iron</keyword>
<evidence type="ECO:0000259" key="5">
    <source>
        <dbReference type="PROSITE" id="PS50255"/>
    </source>
</evidence>
<dbReference type="InterPro" id="IPR001199">
    <property type="entry name" value="Cyt_B5-like_heme/steroid-bd"/>
</dbReference>
<dbReference type="PANTHER" id="PTHR46237:SF1">
    <property type="entry name" value="CYTOCHROME B5 REDUCTASE 4"/>
    <property type="match status" value="1"/>
</dbReference>
<dbReference type="FunCoup" id="A2FSN6">
    <property type="interactions" value="536"/>
</dbReference>
<dbReference type="SMART" id="SM01117">
    <property type="entry name" value="Cyt-b5"/>
    <property type="match status" value="1"/>
</dbReference>
<dbReference type="SMR" id="A2FSN6"/>
<dbReference type="GO" id="GO:0046872">
    <property type="term" value="F:metal ion binding"/>
    <property type="evidence" value="ECO:0007669"/>
    <property type="project" value="UniProtKB-UniRule"/>
</dbReference>
<name>A2FSN6_TRIV3</name>
<dbReference type="RefSeq" id="XP_001305022.1">
    <property type="nucleotide sequence ID" value="XM_001305021.1"/>
</dbReference>
<evidence type="ECO:0000313" key="7">
    <source>
        <dbReference type="Proteomes" id="UP000001542"/>
    </source>
</evidence>
<keyword evidence="1 4" id="KW-0349">Heme</keyword>
<evidence type="ECO:0000256" key="2">
    <source>
        <dbReference type="ARBA" id="ARBA00022723"/>
    </source>
</evidence>
<accession>A2FSN6</accession>
<dbReference type="eggNOG" id="KOG0537">
    <property type="taxonomic scope" value="Eukaryota"/>
</dbReference>
<dbReference type="STRING" id="5722.A2FSN6"/>
<dbReference type="Pfam" id="PF00173">
    <property type="entry name" value="Cyt-b5"/>
    <property type="match status" value="1"/>
</dbReference>
<reference evidence="6" key="2">
    <citation type="journal article" date="2007" name="Science">
        <title>Draft genome sequence of the sexually transmitted pathogen Trichomonas vaginalis.</title>
        <authorList>
            <person name="Carlton J.M."/>
            <person name="Hirt R.P."/>
            <person name="Silva J.C."/>
            <person name="Delcher A.L."/>
            <person name="Schatz M."/>
            <person name="Zhao Q."/>
            <person name="Wortman J.R."/>
            <person name="Bidwell S.L."/>
            <person name="Alsmark U.C.M."/>
            <person name="Besteiro S."/>
            <person name="Sicheritz-Ponten T."/>
            <person name="Noel C.J."/>
            <person name="Dacks J.B."/>
            <person name="Foster P.G."/>
            <person name="Simillion C."/>
            <person name="Van de Peer Y."/>
            <person name="Miranda-Saavedra D."/>
            <person name="Barton G.J."/>
            <person name="Westrop G.D."/>
            <person name="Mueller S."/>
            <person name="Dessi D."/>
            <person name="Fiori P.L."/>
            <person name="Ren Q."/>
            <person name="Paulsen I."/>
            <person name="Zhang H."/>
            <person name="Bastida-Corcuera F.D."/>
            <person name="Simoes-Barbosa A."/>
            <person name="Brown M.T."/>
            <person name="Hayes R.D."/>
            <person name="Mukherjee M."/>
            <person name="Okumura C.Y."/>
            <person name="Schneider R."/>
            <person name="Smith A.J."/>
            <person name="Vanacova S."/>
            <person name="Villalvazo M."/>
            <person name="Haas B.J."/>
            <person name="Pertea M."/>
            <person name="Feldblyum T.V."/>
            <person name="Utterback T.R."/>
            <person name="Shu C.L."/>
            <person name="Osoegawa K."/>
            <person name="de Jong P.J."/>
            <person name="Hrdy I."/>
            <person name="Horvathova L."/>
            <person name="Zubacova Z."/>
            <person name="Dolezal P."/>
            <person name="Malik S.B."/>
            <person name="Logsdon J.M. Jr."/>
            <person name="Henze K."/>
            <person name="Gupta A."/>
            <person name="Wang C.C."/>
            <person name="Dunne R.L."/>
            <person name="Upcroft J.A."/>
            <person name="Upcroft P."/>
            <person name="White O."/>
            <person name="Salzberg S.L."/>
            <person name="Tang P."/>
            <person name="Chiu C.-H."/>
            <person name="Lee Y.-S."/>
            <person name="Embley T.M."/>
            <person name="Coombs G.H."/>
            <person name="Mottram J.C."/>
            <person name="Tachezy J."/>
            <person name="Fraser-Liggett C.M."/>
            <person name="Johnson P.J."/>
        </authorList>
    </citation>
    <scope>NUCLEOTIDE SEQUENCE [LARGE SCALE GENOMIC DNA]</scope>
    <source>
        <strain evidence="6">G3</strain>
    </source>
</reference>
<dbReference type="Gene3D" id="3.10.120.10">
    <property type="entry name" value="Cytochrome b5-like heme/steroid binding domain"/>
    <property type="match status" value="1"/>
</dbReference>
<dbReference type="EMBL" id="DS113991">
    <property type="protein sequence ID" value="EAX92092.1"/>
    <property type="molecule type" value="Genomic_DNA"/>
</dbReference>
<dbReference type="InterPro" id="IPR051872">
    <property type="entry name" value="Cytochrome_b5/Flavoprotein_Rdt"/>
</dbReference>
<sequence>MSRHGPMKRVQWIGDITRAELAKHNKPDDCWCSYEGEVFDMTQFLGRHPGGKKIILECAGNDMTELYKQHHAYLSINFIKGLKIGRLVY</sequence>
<comment type="similarity">
    <text evidence="4">Belongs to the cytochrome b5 family.</text>
</comment>
<dbReference type="OrthoDB" id="260519at2759"/>
<dbReference type="KEGG" id="tva:75644389"/>
<dbReference type="Proteomes" id="UP000001542">
    <property type="component" value="Unassembled WGS sequence"/>
</dbReference>
<keyword evidence="2 4" id="KW-0479">Metal-binding</keyword>
<dbReference type="PROSITE" id="PS50255">
    <property type="entry name" value="CYTOCHROME_B5_2"/>
    <property type="match status" value="1"/>
</dbReference>
<reference evidence="6" key="1">
    <citation type="submission" date="2006-10" db="EMBL/GenBank/DDBJ databases">
        <authorList>
            <person name="Amadeo P."/>
            <person name="Zhao Q."/>
            <person name="Wortman J."/>
            <person name="Fraser-Liggett C."/>
            <person name="Carlton J."/>
        </authorList>
    </citation>
    <scope>NUCLEOTIDE SEQUENCE</scope>
    <source>
        <strain evidence="6">G3</strain>
    </source>
</reference>
<organism evidence="6 7">
    <name type="scientific">Trichomonas vaginalis (strain ATCC PRA-98 / G3)</name>
    <dbReference type="NCBI Taxonomy" id="412133"/>
    <lineage>
        <taxon>Eukaryota</taxon>
        <taxon>Metamonada</taxon>
        <taxon>Parabasalia</taxon>
        <taxon>Trichomonadida</taxon>
        <taxon>Trichomonadidae</taxon>
        <taxon>Trichomonas</taxon>
    </lineage>
</organism>
<evidence type="ECO:0000256" key="1">
    <source>
        <dbReference type="ARBA" id="ARBA00022617"/>
    </source>
</evidence>
<keyword evidence="7" id="KW-1185">Reference proteome</keyword>
<feature type="domain" description="Cytochrome b5 heme-binding" evidence="5">
    <location>
        <begin position="16"/>
        <end position="88"/>
    </location>
</feature>
<protein>
    <submittedName>
        <fullName evidence="6">Cytochrome b5-like Heme/Steroid binding domain containing protein</fullName>
    </submittedName>
</protein>
<dbReference type="InParanoid" id="A2FSN6"/>
<dbReference type="AlphaFoldDB" id="A2FSN6"/>
<proteinExistence type="inferred from homology"/>
<dbReference type="PRINTS" id="PR00363">
    <property type="entry name" value="CYTOCHROMEB5"/>
</dbReference>
<dbReference type="GO" id="GO:0020037">
    <property type="term" value="F:heme binding"/>
    <property type="evidence" value="ECO:0000318"/>
    <property type="project" value="GO_Central"/>
</dbReference>
<dbReference type="InterPro" id="IPR036400">
    <property type="entry name" value="Cyt_B5-like_heme/steroid_sf"/>
</dbReference>
<dbReference type="PANTHER" id="PTHR46237">
    <property type="entry name" value="CYTOCHROME B5 REDUCTASE 4 FAMILY MEMBER"/>
    <property type="match status" value="1"/>
</dbReference>
<dbReference type="VEuPathDB" id="TrichDB:TVAG_274060"/>
<gene>
    <name evidence="6" type="ORF">TVAG_274060</name>
</gene>
<dbReference type="SUPFAM" id="SSF55856">
    <property type="entry name" value="Cytochrome b5-like heme/steroid binding domain"/>
    <property type="match status" value="1"/>
</dbReference>
<dbReference type="GO" id="GO:0016020">
    <property type="term" value="C:membrane"/>
    <property type="evidence" value="ECO:0000318"/>
    <property type="project" value="GO_Central"/>
</dbReference>
<evidence type="ECO:0000256" key="3">
    <source>
        <dbReference type="ARBA" id="ARBA00023004"/>
    </source>
</evidence>